<sequence>MSFAVGGVVRVVGVSIASACYNRTVRSTRGATSIWLAQGAHSFLNTVSLGLNGVGKATFARVLSDGLIF</sequence>
<evidence type="ECO:0000313" key="1">
    <source>
        <dbReference type="EMBL" id="MXU82559.1"/>
    </source>
</evidence>
<dbReference type="EMBL" id="GIFC01000476">
    <property type="protein sequence ID" value="MXU82559.1"/>
    <property type="molecule type" value="Transcribed_RNA"/>
</dbReference>
<proteinExistence type="predicted"/>
<reference evidence="1" key="1">
    <citation type="submission" date="2019-12" db="EMBL/GenBank/DDBJ databases">
        <title>An insight into the sialome of adult female Ixodes ricinus ticks feeding for 6 days.</title>
        <authorList>
            <person name="Perner J."/>
            <person name="Ribeiro J.M.C."/>
        </authorList>
    </citation>
    <scope>NUCLEOTIDE SEQUENCE</scope>
    <source>
        <strain evidence="1">Semi-engorged</strain>
        <tissue evidence="1">Salivary glands</tissue>
    </source>
</reference>
<protein>
    <submittedName>
        <fullName evidence="1">Putative secreted protein</fullName>
    </submittedName>
</protein>
<accession>A0A6B0TRS0</accession>
<name>A0A6B0TRS0_IXORI</name>
<dbReference type="AlphaFoldDB" id="A0A6B0TRS0"/>
<organism evidence="1">
    <name type="scientific">Ixodes ricinus</name>
    <name type="common">Common tick</name>
    <name type="synonym">Acarus ricinus</name>
    <dbReference type="NCBI Taxonomy" id="34613"/>
    <lineage>
        <taxon>Eukaryota</taxon>
        <taxon>Metazoa</taxon>
        <taxon>Ecdysozoa</taxon>
        <taxon>Arthropoda</taxon>
        <taxon>Chelicerata</taxon>
        <taxon>Arachnida</taxon>
        <taxon>Acari</taxon>
        <taxon>Parasitiformes</taxon>
        <taxon>Ixodida</taxon>
        <taxon>Ixodoidea</taxon>
        <taxon>Ixodidae</taxon>
        <taxon>Ixodinae</taxon>
        <taxon>Ixodes</taxon>
    </lineage>
</organism>